<keyword evidence="6 8" id="KW-0067">ATP-binding</keyword>
<dbReference type="SUPFAM" id="SSF56112">
    <property type="entry name" value="Protein kinase-like (PK-like)"/>
    <property type="match status" value="1"/>
</dbReference>
<evidence type="ECO:0000256" key="10">
    <source>
        <dbReference type="PROSITE-ProRule" id="PRU10141"/>
    </source>
</evidence>
<accession>G0R0L0</accession>
<evidence type="ECO:0000256" key="4">
    <source>
        <dbReference type="ARBA" id="ARBA00022741"/>
    </source>
</evidence>
<keyword evidence="5 11" id="KW-0418">Kinase</keyword>
<evidence type="ECO:0000256" key="12">
    <source>
        <dbReference type="SAM" id="MobiDB-lite"/>
    </source>
</evidence>
<evidence type="ECO:0000259" key="13">
    <source>
        <dbReference type="PROSITE" id="PS50011"/>
    </source>
</evidence>
<dbReference type="STRING" id="857967.G0R0L0"/>
<dbReference type="InterPro" id="IPR008271">
    <property type="entry name" value="Ser/Thr_kinase_AS"/>
</dbReference>
<dbReference type="RefSeq" id="XP_004030232.1">
    <property type="nucleotide sequence ID" value="XM_004030184.1"/>
</dbReference>
<dbReference type="CDD" id="cd14007">
    <property type="entry name" value="STKc_Aurora"/>
    <property type="match status" value="1"/>
</dbReference>
<dbReference type="GO" id="GO:0106310">
    <property type="term" value="F:protein serine kinase activity"/>
    <property type="evidence" value="ECO:0007669"/>
    <property type="project" value="RHEA"/>
</dbReference>
<comment type="similarity">
    <text evidence="11">Belongs to the protein kinase superfamily. Ser/Thr protein kinase family. Aurora subfamily.</text>
</comment>
<feature type="binding site" evidence="8">
    <location>
        <position position="426"/>
    </location>
    <ligand>
        <name>ATP</name>
        <dbReference type="ChEBI" id="CHEBI:30616"/>
    </ligand>
</feature>
<feature type="region of interest" description="Disordered" evidence="12">
    <location>
        <begin position="92"/>
        <end position="117"/>
    </location>
</feature>
<dbReference type="eggNOG" id="KOG0580">
    <property type="taxonomic scope" value="Eukaryota"/>
</dbReference>
<keyword evidence="2 11" id="KW-0723">Serine/threonine-protein kinase</keyword>
<dbReference type="InterPro" id="IPR011009">
    <property type="entry name" value="Kinase-like_dom_sf"/>
</dbReference>
<feature type="binding site" evidence="8">
    <location>
        <position position="558"/>
    </location>
    <ligand>
        <name>ATP</name>
        <dbReference type="ChEBI" id="CHEBI:30616"/>
    </ligand>
</feature>
<dbReference type="EMBL" id="GL984196">
    <property type="protein sequence ID" value="EGR28996.1"/>
    <property type="molecule type" value="Genomic_DNA"/>
</dbReference>
<dbReference type="PROSITE" id="PS50011">
    <property type="entry name" value="PROTEIN_KINASE_DOM"/>
    <property type="match status" value="1"/>
</dbReference>
<evidence type="ECO:0000256" key="2">
    <source>
        <dbReference type="ARBA" id="ARBA00022527"/>
    </source>
</evidence>
<dbReference type="FunFam" id="1.10.510.10:FF:000571">
    <property type="entry name" value="Maternal embryonic leucine zipper kinase"/>
    <property type="match status" value="1"/>
</dbReference>
<feature type="active site" description="Proton acceptor" evidence="7">
    <location>
        <position position="541"/>
    </location>
</feature>
<keyword evidence="4 8" id="KW-0547">Nucleotide-binding</keyword>
<keyword evidence="15" id="KW-1185">Reference proteome</keyword>
<evidence type="ECO:0000256" key="6">
    <source>
        <dbReference type="ARBA" id="ARBA00022840"/>
    </source>
</evidence>
<comment type="catalytic activity">
    <reaction evidence="11">
        <text>L-seryl-[protein] + ATP = O-phospho-L-seryl-[protein] + ADP + H(+)</text>
        <dbReference type="Rhea" id="RHEA:17989"/>
        <dbReference type="Rhea" id="RHEA-COMP:9863"/>
        <dbReference type="Rhea" id="RHEA-COMP:11604"/>
        <dbReference type="ChEBI" id="CHEBI:15378"/>
        <dbReference type="ChEBI" id="CHEBI:29999"/>
        <dbReference type="ChEBI" id="CHEBI:30616"/>
        <dbReference type="ChEBI" id="CHEBI:83421"/>
        <dbReference type="ChEBI" id="CHEBI:456216"/>
        <dbReference type="EC" id="2.7.11.1"/>
    </reaction>
</comment>
<dbReference type="PANTHER" id="PTHR24350">
    <property type="entry name" value="SERINE/THREONINE-PROTEIN KINASE IAL-RELATED"/>
    <property type="match status" value="1"/>
</dbReference>
<sequence length="698" mass="80918">MQQTSYISSDTKKIIEEIEMMRQIKKNKTVQNLADINQNSQQVHQKSNITEQQKTTFEIDQLLQKNNEQKQTKELQQLQQLQLNQYFSNNEAQNQHQSGFKSLNNSINNGKIQKNQNASNNNELNIQKNQKDTGVLQNNSFRAVSAQAQDILQQTKLYSIQKQQNTLEGTENQKFNQYLLQPIQKTIEKIKSINAISSLNQSPSKHYVSVQGKETYNSDHFNQKSNYRYQSPFQNEKVEQILNQFQKSKTFQNNESKNYILFKQSLQQFPTNGNNSTKTNNINEKNAYNHIDKNLYSTDKNAYKSEKNIFNSDKQYDINNNNNITIDSNNQQLNIINNSSQFYLLTQNQSNLKNNTIFSNSQLIFTNNKQNPVQKLEQQEDSICSSESIVEERAYQLNRQASIVEIKISTYGLKNIQIIKSIGQGKHSTVFIAQDKLSGFIFAIKRLNKSEIIEQEMEEQLSHEIKTQMSCNHPNIVRLYGYFDDPSYFYLLMEYLQGQQLSSLLSDQNNGVFDEGEAGFYLYQVASALNYLHKKNIIHRDIKADNIIVSNGIAKLADFGYSRLCSQQNTRNTFCGTLDYLSPEIVNGENYNYSVDVWAFGVLAYQLLQGIAPFYEDSQDETLNKIQRGKFVFQKQISISAQKFIKNLLNTNCQNRLTVSEIMQQQWIINQVSQFEKKIQNDEINQQILVNFQKTLGR</sequence>
<evidence type="ECO:0000256" key="9">
    <source>
        <dbReference type="PIRSR" id="PIRSR630616-3"/>
    </source>
</evidence>
<dbReference type="OrthoDB" id="377346at2759"/>
<evidence type="ECO:0000313" key="14">
    <source>
        <dbReference type="EMBL" id="EGR28996.1"/>
    </source>
</evidence>
<dbReference type="OMA" id="MGHIRLT"/>
<dbReference type="FunFam" id="3.30.200.20:FF:000042">
    <property type="entry name" value="Aurora kinase A"/>
    <property type="match status" value="1"/>
</dbReference>
<evidence type="ECO:0000313" key="15">
    <source>
        <dbReference type="Proteomes" id="UP000008983"/>
    </source>
</evidence>
<dbReference type="Proteomes" id="UP000008983">
    <property type="component" value="Unassembled WGS sequence"/>
</dbReference>
<dbReference type="GO" id="GO:0004674">
    <property type="term" value="F:protein serine/threonine kinase activity"/>
    <property type="evidence" value="ECO:0007669"/>
    <property type="project" value="UniProtKB-KW"/>
</dbReference>
<organism evidence="14 15">
    <name type="scientific">Ichthyophthirius multifiliis</name>
    <name type="common">White spot disease agent</name>
    <name type="synonym">Ich</name>
    <dbReference type="NCBI Taxonomy" id="5932"/>
    <lineage>
        <taxon>Eukaryota</taxon>
        <taxon>Sar</taxon>
        <taxon>Alveolata</taxon>
        <taxon>Ciliophora</taxon>
        <taxon>Intramacronucleata</taxon>
        <taxon>Oligohymenophorea</taxon>
        <taxon>Hymenostomatida</taxon>
        <taxon>Ophryoglenina</taxon>
        <taxon>Ichthyophthirius</taxon>
    </lineage>
</organism>
<dbReference type="PROSITE" id="PS00108">
    <property type="entry name" value="PROTEIN_KINASE_ST"/>
    <property type="match status" value="1"/>
</dbReference>
<dbReference type="InParanoid" id="G0R0L0"/>
<dbReference type="InterPro" id="IPR017441">
    <property type="entry name" value="Protein_kinase_ATP_BS"/>
</dbReference>
<keyword evidence="14" id="KW-0378">Hydrolase</keyword>
<feature type="binding site" evidence="8 10">
    <location>
        <position position="445"/>
    </location>
    <ligand>
        <name>ATP</name>
        <dbReference type="ChEBI" id="CHEBI:30616"/>
    </ligand>
</feature>
<dbReference type="EC" id="2.7.11.1" evidence="11"/>
<dbReference type="InterPro" id="IPR000719">
    <property type="entry name" value="Prot_kinase_dom"/>
</dbReference>
<proteinExistence type="inferred from homology"/>
<comment type="catalytic activity">
    <reaction evidence="11">
        <text>L-threonyl-[protein] + ATP = O-phospho-L-threonyl-[protein] + ADP + H(+)</text>
        <dbReference type="Rhea" id="RHEA:46608"/>
        <dbReference type="Rhea" id="RHEA-COMP:11060"/>
        <dbReference type="Rhea" id="RHEA-COMP:11605"/>
        <dbReference type="ChEBI" id="CHEBI:15378"/>
        <dbReference type="ChEBI" id="CHEBI:30013"/>
        <dbReference type="ChEBI" id="CHEBI:30616"/>
        <dbReference type="ChEBI" id="CHEBI:61977"/>
        <dbReference type="ChEBI" id="CHEBI:456216"/>
        <dbReference type="EC" id="2.7.11.1"/>
    </reaction>
</comment>
<evidence type="ECO:0000256" key="3">
    <source>
        <dbReference type="ARBA" id="ARBA00022679"/>
    </source>
</evidence>
<gene>
    <name evidence="14" type="ORF">IMG5_165410</name>
</gene>
<reference evidence="14 15" key="1">
    <citation type="submission" date="2011-07" db="EMBL/GenBank/DDBJ databases">
        <authorList>
            <person name="Coyne R."/>
            <person name="Brami D."/>
            <person name="Johnson J."/>
            <person name="Hostetler J."/>
            <person name="Hannick L."/>
            <person name="Clark T."/>
            <person name="Cassidy-Hanley D."/>
            <person name="Inman J."/>
        </authorList>
    </citation>
    <scope>NUCLEOTIDE SEQUENCE [LARGE SCALE GENOMIC DNA]</scope>
    <source>
        <strain evidence="14 15">G5</strain>
    </source>
</reference>
<dbReference type="GO" id="GO:0016798">
    <property type="term" value="F:hydrolase activity, acting on glycosyl bonds"/>
    <property type="evidence" value="ECO:0007669"/>
    <property type="project" value="UniProtKB-KW"/>
</dbReference>
<keyword evidence="14" id="KW-0326">Glycosidase</keyword>
<dbReference type="GO" id="GO:0005524">
    <property type="term" value="F:ATP binding"/>
    <property type="evidence" value="ECO:0007669"/>
    <property type="project" value="UniProtKB-UniRule"/>
</dbReference>
<evidence type="ECO:0000256" key="11">
    <source>
        <dbReference type="RuleBase" id="RU367134"/>
    </source>
</evidence>
<dbReference type="AlphaFoldDB" id="G0R0L0"/>
<evidence type="ECO:0000256" key="7">
    <source>
        <dbReference type="PIRSR" id="PIRSR630616-1"/>
    </source>
</evidence>
<feature type="domain" description="Protein kinase" evidence="13">
    <location>
        <begin position="416"/>
        <end position="668"/>
    </location>
</feature>
<dbReference type="GeneID" id="14905078"/>
<dbReference type="Pfam" id="PF00069">
    <property type="entry name" value="Pkinase"/>
    <property type="match status" value="1"/>
</dbReference>
<comment type="subunit">
    <text evidence="1">Monomer.</text>
</comment>
<dbReference type="PROSITE" id="PS00107">
    <property type="entry name" value="PROTEIN_KINASE_ATP"/>
    <property type="match status" value="1"/>
</dbReference>
<dbReference type="SMART" id="SM00220">
    <property type="entry name" value="S_TKc"/>
    <property type="match status" value="1"/>
</dbReference>
<evidence type="ECO:0000256" key="8">
    <source>
        <dbReference type="PIRSR" id="PIRSR630616-2"/>
    </source>
</evidence>
<evidence type="ECO:0000256" key="5">
    <source>
        <dbReference type="ARBA" id="ARBA00022777"/>
    </source>
</evidence>
<protein>
    <recommendedName>
        <fullName evidence="11">Aurora kinase</fullName>
        <ecNumber evidence="11">2.7.11.1</ecNumber>
    </recommendedName>
</protein>
<dbReference type="Gene3D" id="1.10.510.10">
    <property type="entry name" value="Transferase(Phosphotransferase) domain 1"/>
    <property type="match status" value="1"/>
</dbReference>
<feature type="cross-link" description="Glycyl lysine isopeptide (Lys-Gly) (interchain with G-Cter in SUMO2)" evidence="9">
    <location>
        <position position="543"/>
    </location>
</feature>
<evidence type="ECO:0000256" key="1">
    <source>
        <dbReference type="ARBA" id="ARBA00011245"/>
    </source>
</evidence>
<dbReference type="InterPro" id="IPR030616">
    <property type="entry name" value="Aur-like"/>
</dbReference>
<name>G0R0L0_ICHMU</name>
<keyword evidence="3 11" id="KW-0808">Transferase</keyword>